<comment type="subcellular location">
    <subcellularLocation>
        <location evidence="1">Nucleus</location>
    </subcellularLocation>
</comment>
<keyword evidence="5" id="KW-0156">Chromatin regulator</keyword>
<evidence type="ECO:0000259" key="13">
    <source>
        <dbReference type="PROSITE" id="PS51457"/>
    </source>
</evidence>
<evidence type="ECO:0000256" key="11">
    <source>
        <dbReference type="ARBA" id="ARBA00023306"/>
    </source>
</evidence>
<keyword evidence="7" id="KW-0175">Coiled coil</keyword>
<keyword evidence="6" id="KW-0805">Transcription regulation</keyword>
<keyword evidence="8" id="KW-0238">DNA-binding</keyword>
<feature type="domain" description="BEN" evidence="13">
    <location>
        <begin position="843"/>
        <end position="939"/>
    </location>
</feature>
<dbReference type="InterPro" id="IPR042343">
    <property type="entry name" value="BANP"/>
</dbReference>
<feature type="region of interest" description="Disordered" evidence="12">
    <location>
        <begin position="723"/>
        <end position="747"/>
    </location>
</feature>
<dbReference type="PANTHER" id="PTHR16243:SF2">
    <property type="entry name" value="PROTEIN BANP"/>
    <property type="match status" value="1"/>
</dbReference>
<evidence type="ECO:0000256" key="8">
    <source>
        <dbReference type="ARBA" id="ARBA00023125"/>
    </source>
</evidence>
<dbReference type="SMART" id="SM01025">
    <property type="entry name" value="BEN"/>
    <property type="match status" value="1"/>
</dbReference>
<feature type="region of interest" description="Disordered" evidence="12">
    <location>
        <begin position="36"/>
        <end position="110"/>
    </location>
</feature>
<dbReference type="GO" id="GO:0034504">
    <property type="term" value="P:protein localization to nucleus"/>
    <property type="evidence" value="ECO:0007669"/>
    <property type="project" value="TreeGrafter"/>
</dbReference>
<sequence length="1115" mass="122962">MNVKFFEKLFDIAVCRCENQRSCRCPPEKRVPPTKVKFLLDQRRPRKIFDGPATATPKRRRQQQEREPQALSPQASRPSSEPGPSILQNPRSDGPSNGSCTGADDTDDLDMQCTEEDDARPETPDGNPDQFVNTALAAQRFGIPYHVVCAIVNGFQRDIGRISESDHEGMVDPSKIFRARQRVRDAMALVAKEHGPIQALYFDGGQDESSIGKPTIRREEHVAVVAEPGSKYLTYFTPENGKTIRQAGQLLNIATDCDADVRALGCSGTAANTDRHSGVCRLFELSQEPPRAVHWFVCQLDANDLLLRAVLHYLDRLPAGAGSSGPLVETASGEVHRLGVTAFRAVPGPLPELSDQQVAELSSDQQILYRLARGVNDGKLLDDSDAHGEIGPVEDDRCLTLAARLLRVYIGTRSPTAELTELVEFLMGYYIPMWFHITANSACTSGALNVMRSIELLRKLPSGLHDVIGRMVQSNAYWAHPEAVLLAMVADPDAAVRARAVELIQRCRQQLQEEVRPFKLPKVNFAATHYTELLDWEKELVTEPPLTANLTDSELQDICDQPLRVAAFPVHTEGAKRAVRVVHQADRAVFGEERRHDKRHKSSHSPSLCGGRVSAEELSSDRAGSDEGSSAQESLAEPPADSFVVIEDAQDKTSEVAESEAGDELLSGQSLVIGQNEMLLLEMFVSRVVQEMETRYISRMLEMDSKVDGLTQLCSGMAERLEAALGPSGAQEAETDTDTDTEAPRRTSLPEIQQKMETLMHLCSGLAEKVDSLLVSSSHGRRPPVAETRQPARCWEGWPDTDSADPSVELLQNAGPIEPPVIALNRESEFPDGSWLGDPSNPRMRVRCKIHPLEMTRLSRHCLSAEKLAVTLLDHLFSRETLAESNISGRGKHCKKQLDPLMIYGIYCHLVAYHNVTEKEWQRIKKNLDAKCRSMWKRKQRGKPLGMGKYINKQQLAKRWCPDDPPMDHQSAPITTITSTAGTTATTSSASSLKSCAGGSPDLVFPDETSDGMVVMETMPVGDVVEVGHADYLSTMVELADFSSVKVIQTSMAEVRLLGGDSSDLLPSNNVSLHEASARSDTDRLQASSRQFRAVIKEEPIDEKQQRIVFGGVND</sequence>
<evidence type="ECO:0000256" key="6">
    <source>
        <dbReference type="ARBA" id="ARBA00023015"/>
    </source>
</evidence>
<keyword evidence="10" id="KW-0539">Nucleus</keyword>
<reference evidence="14 15" key="1">
    <citation type="submission" date="2019-07" db="EMBL/GenBank/DDBJ databases">
        <title>Draft genome assembly of a fouling barnacle, Amphibalanus amphitrite (Darwin, 1854): The first reference genome for Thecostraca.</title>
        <authorList>
            <person name="Kim W."/>
        </authorList>
    </citation>
    <scope>NUCLEOTIDE SEQUENCE [LARGE SCALE GENOMIC DNA]</scope>
    <source>
        <strain evidence="14">SNU_AA5</strain>
        <tissue evidence="14">Soma without cirri and trophi</tissue>
    </source>
</reference>
<evidence type="ECO:0000313" key="15">
    <source>
        <dbReference type="Proteomes" id="UP000440578"/>
    </source>
</evidence>
<keyword evidence="4" id="KW-0678">Repressor</keyword>
<dbReference type="GO" id="GO:0003677">
    <property type="term" value="F:DNA binding"/>
    <property type="evidence" value="ECO:0007669"/>
    <property type="project" value="UniProtKB-KW"/>
</dbReference>
<dbReference type="GO" id="GO:0042177">
    <property type="term" value="P:negative regulation of protein catabolic process"/>
    <property type="evidence" value="ECO:0007669"/>
    <property type="project" value="TreeGrafter"/>
</dbReference>
<feature type="region of interest" description="Disordered" evidence="12">
    <location>
        <begin position="778"/>
        <end position="798"/>
    </location>
</feature>
<dbReference type="OrthoDB" id="6381495at2759"/>
<dbReference type="Gene3D" id="1.10.10.2590">
    <property type="entry name" value="BEN domain"/>
    <property type="match status" value="1"/>
</dbReference>
<organism evidence="14 15">
    <name type="scientific">Amphibalanus amphitrite</name>
    <name type="common">Striped barnacle</name>
    <name type="synonym">Balanus amphitrite</name>
    <dbReference type="NCBI Taxonomy" id="1232801"/>
    <lineage>
        <taxon>Eukaryota</taxon>
        <taxon>Metazoa</taxon>
        <taxon>Ecdysozoa</taxon>
        <taxon>Arthropoda</taxon>
        <taxon>Crustacea</taxon>
        <taxon>Multicrustacea</taxon>
        <taxon>Cirripedia</taxon>
        <taxon>Thoracica</taxon>
        <taxon>Thoracicalcarea</taxon>
        <taxon>Balanomorpha</taxon>
        <taxon>Balanoidea</taxon>
        <taxon>Balanidae</taxon>
        <taxon>Amphibalaninae</taxon>
        <taxon>Amphibalanus</taxon>
    </lineage>
</organism>
<evidence type="ECO:0000256" key="2">
    <source>
        <dbReference type="ARBA" id="ARBA00009735"/>
    </source>
</evidence>
<name>A0A6A4WRB4_AMPAM</name>
<proteinExistence type="inferred from homology"/>
<gene>
    <name evidence="14" type="primary">BANP_1</name>
    <name evidence="14" type="ORF">FJT64_018926</name>
</gene>
<evidence type="ECO:0000256" key="9">
    <source>
        <dbReference type="ARBA" id="ARBA00023163"/>
    </source>
</evidence>
<evidence type="ECO:0000256" key="1">
    <source>
        <dbReference type="ARBA" id="ARBA00004123"/>
    </source>
</evidence>
<keyword evidence="11" id="KW-0131">Cell cycle</keyword>
<dbReference type="Proteomes" id="UP000440578">
    <property type="component" value="Unassembled WGS sequence"/>
</dbReference>
<keyword evidence="9" id="KW-0804">Transcription</keyword>
<dbReference type="GO" id="GO:0006325">
    <property type="term" value="P:chromatin organization"/>
    <property type="evidence" value="ECO:0007669"/>
    <property type="project" value="UniProtKB-KW"/>
</dbReference>
<evidence type="ECO:0000313" key="14">
    <source>
        <dbReference type="EMBL" id="KAF0310016.1"/>
    </source>
</evidence>
<evidence type="ECO:0000256" key="10">
    <source>
        <dbReference type="ARBA" id="ARBA00023242"/>
    </source>
</evidence>
<keyword evidence="15" id="KW-1185">Reference proteome</keyword>
<feature type="compositionally biased region" description="Polar residues" evidence="12">
    <location>
        <begin position="86"/>
        <end position="100"/>
    </location>
</feature>
<accession>A0A6A4WRB4</accession>
<dbReference type="AlphaFoldDB" id="A0A6A4WRB4"/>
<comment type="caution">
    <text evidence="14">The sequence shown here is derived from an EMBL/GenBank/DDBJ whole genome shotgun (WGS) entry which is preliminary data.</text>
</comment>
<evidence type="ECO:0000256" key="7">
    <source>
        <dbReference type="ARBA" id="ARBA00023054"/>
    </source>
</evidence>
<evidence type="ECO:0000256" key="4">
    <source>
        <dbReference type="ARBA" id="ARBA00022491"/>
    </source>
</evidence>
<protein>
    <recommendedName>
        <fullName evidence="3">Protein BANP</fullName>
    </recommendedName>
</protein>
<feature type="compositionally biased region" description="Basic and acidic residues" evidence="12">
    <location>
        <begin position="38"/>
        <end position="49"/>
    </location>
</feature>
<feature type="region of interest" description="Disordered" evidence="12">
    <location>
        <begin position="590"/>
        <end position="642"/>
    </location>
</feature>
<evidence type="ECO:0000256" key="5">
    <source>
        <dbReference type="ARBA" id="ARBA00022853"/>
    </source>
</evidence>
<dbReference type="InterPro" id="IPR018379">
    <property type="entry name" value="BEN_domain"/>
</dbReference>
<evidence type="ECO:0000256" key="3">
    <source>
        <dbReference type="ARBA" id="ARBA00015794"/>
    </source>
</evidence>
<comment type="similarity">
    <text evidence="2">Belongs to the BANP/SMAR1 family.</text>
</comment>
<dbReference type="EMBL" id="VIIS01000354">
    <property type="protein sequence ID" value="KAF0310016.1"/>
    <property type="molecule type" value="Genomic_DNA"/>
</dbReference>
<dbReference type="PROSITE" id="PS51457">
    <property type="entry name" value="BEN"/>
    <property type="match status" value="1"/>
</dbReference>
<dbReference type="GO" id="GO:0005634">
    <property type="term" value="C:nucleus"/>
    <property type="evidence" value="ECO:0007669"/>
    <property type="project" value="UniProtKB-SubCell"/>
</dbReference>
<dbReference type="PANTHER" id="PTHR16243">
    <property type="entry name" value="BTG3-ASSOCIATED NUCLEAR PROTEIN BANP"/>
    <property type="match status" value="1"/>
</dbReference>
<evidence type="ECO:0000256" key="12">
    <source>
        <dbReference type="SAM" id="MobiDB-lite"/>
    </source>
</evidence>